<dbReference type="EMBL" id="AWUE01023631">
    <property type="protein sequence ID" value="OMO53194.1"/>
    <property type="molecule type" value="Genomic_DNA"/>
</dbReference>
<reference evidence="2" key="1">
    <citation type="submission" date="2013-09" db="EMBL/GenBank/DDBJ databases">
        <title>Corchorus olitorius genome sequencing.</title>
        <authorList>
            <person name="Alam M."/>
            <person name="Haque M.S."/>
            <person name="Islam M.S."/>
            <person name="Emdad E.M."/>
            <person name="Islam M.M."/>
            <person name="Ahmed B."/>
            <person name="Halim A."/>
            <person name="Hossen Q.M.M."/>
            <person name="Hossain M.Z."/>
            <person name="Ahmed R."/>
            <person name="Khan M.M."/>
            <person name="Islam R."/>
            <person name="Rashid M.M."/>
            <person name="Khan S.A."/>
            <person name="Rahman M.S."/>
            <person name="Alam M."/>
            <person name="Yahiya A.S."/>
            <person name="Khan M.S."/>
            <person name="Azam M.S."/>
            <person name="Haque T."/>
            <person name="Lashkar M.Z.H."/>
            <person name="Akhand A.I."/>
            <person name="Morshed G."/>
            <person name="Roy S."/>
            <person name="Uddin K.S."/>
            <person name="Rabeya T."/>
            <person name="Hossain A.S."/>
            <person name="Chowdhury A."/>
            <person name="Snigdha A.R."/>
            <person name="Mortoza M.S."/>
            <person name="Matin S.A."/>
            <person name="Hoque S.M.E."/>
            <person name="Islam M.K."/>
            <person name="Roy D.K."/>
            <person name="Haider R."/>
            <person name="Moosa M.M."/>
            <person name="Elias S.M."/>
            <person name="Hasan A.M."/>
            <person name="Jahan S."/>
            <person name="Shafiuddin M."/>
            <person name="Mahmood N."/>
            <person name="Shommy N.S."/>
        </authorList>
    </citation>
    <scope>NUCLEOTIDE SEQUENCE [LARGE SCALE GENOMIC DNA]</scope>
    <source>
        <strain evidence="2">cv. O-4</strain>
    </source>
</reference>
<keyword evidence="2" id="KW-1185">Reference proteome</keyword>
<dbReference type="Proteomes" id="UP000187203">
    <property type="component" value="Unassembled WGS sequence"/>
</dbReference>
<sequence>MCVLRMGSGNFLTRWEGARVREGCEEVRQCVWVSGGKRKIRASRIRE</sequence>
<evidence type="ECO:0000313" key="1">
    <source>
        <dbReference type="EMBL" id="OMO53194.1"/>
    </source>
</evidence>
<name>A0A1R3G543_9ROSI</name>
<dbReference type="AlphaFoldDB" id="A0A1R3G543"/>
<proteinExistence type="predicted"/>
<protein>
    <submittedName>
        <fullName evidence="1">Uncharacterized protein</fullName>
    </submittedName>
</protein>
<gene>
    <name evidence="1" type="ORF">COLO4_36817</name>
</gene>
<accession>A0A1R3G543</accession>
<evidence type="ECO:0000313" key="2">
    <source>
        <dbReference type="Proteomes" id="UP000187203"/>
    </source>
</evidence>
<comment type="caution">
    <text evidence="1">The sequence shown here is derived from an EMBL/GenBank/DDBJ whole genome shotgun (WGS) entry which is preliminary data.</text>
</comment>
<organism evidence="1 2">
    <name type="scientific">Corchorus olitorius</name>
    <dbReference type="NCBI Taxonomy" id="93759"/>
    <lineage>
        <taxon>Eukaryota</taxon>
        <taxon>Viridiplantae</taxon>
        <taxon>Streptophyta</taxon>
        <taxon>Embryophyta</taxon>
        <taxon>Tracheophyta</taxon>
        <taxon>Spermatophyta</taxon>
        <taxon>Magnoliopsida</taxon>
        <taxon>eudicotyledons</taxon>
        <taxon>Gunneridae</taxon>
        <taxon>Pentapetalae</taxon>
        <taxon>rosids</taxon>
        <taxon>malvids</taxon>
        <taxon>Malvales</taxon>
        <taxon>Malvaceae</taxon>
        <taxon>Grewioideae</taxon>
        <taxon>Apeibeae</taxon>
        <taxon>Corchorus</taxon>
    </lineage>
</organism>